<keyword evidence="2" id="KW-1185">Reference proteome</keyword>
<gene>
    <name evidence="1" type="ORF">Poly51_56120</name>
</gene>
<reference evidence="1 2" key="1">
    <citation type="submission" date="2019-02" db="EMBL/GenBank/DDBJ databases">
        <title>Deep-cultivation of Planctomycetes and their phenomic and genomic characterization uncovers novel biology.</title>
        <authorList>
            <person name="Wiegand S."/>
            <person name="Jogler M."/>
            <person name="Boedeker C."/>
            <person name="Pinto D."/>
            <person name="Vollmers J."/>
            <person name="Rivas-Marin E."/>
            <person name="Kohn T."/>
            <person name="Peeters S.H."/>
            <person name="Heuer A."/>
            <person name="Rast P."/>
            <person name="Oberbeckmann S."/>
            <person name="Bunk B."/>
            <person name="Jeske O."/>
            <person name="Meyerdierks A."/>
            <person name="Storesund J.E."/>
            <person name="Kallscheuer N."/>
            <person name="Luecker S."/>
            <person name="Lage O.M."/>
            <person name="Pohl T."/>
            <person name="Merkel B.J."/>
            <person name="Hornburger P."/>
            <person name="Mueller R.-W."/>
            <person name="Bruemmer F."/>
            <person name="Labrenz M."/>
            <person name="Spormann A.M."/>
            <person name="Op Den Camp H."/>
            <person name="Overmann J."/>
            <person name="Amann R."/>
            <person name="Jetten M.S.M."/>
            <person name="Mascher T."/>
            <person name="Medema M.H."/>
            <person name="Devos D.P."/>
            <person name="Kaster A.-K."/>
            <person name="Ovreas L."/>
            <person name="Rohde M."/>
            <person name="Galperin M.Y."/>
            <person name="Jogler C."/>
        </authorList>
    </citation>
    <scope>NUCLEOTIDE SEQUENCE [LARGE SCALE GENOMIC DNA]</scope>
    <source>
        <strain evidence="1 2">Poly51</strain>
    </source>
</reference>
<proteinExistence type="predicted"/>
<dbReference type="Proteomes" id="UP000318288">
    <property type="component" value="Unassembled WGS sequence"/>
</dbReference>
<dbReference type="AlphaFoldDB" id="A0A5C6EF52"/>
<evidence type="ECO:0000313" key="2">
    <source>
        <dbReference type="Proteomes" id="UP000318288"/>
    </source>
</evidence>
<organism evidence="1 2">
    <name type="scientific">Rubripirellula tenax</name>
    <dbReference type="NCBI Taxonomy" id="2528015"/>
    <lineage>
        <taxon>Bacteria</taxon>
        <taxon>Pseudomonadati</taxon>
        <taxon>Planctomycetota</taxon>
        <taxon>Planctomycetia</taxon>
        <taxon>Pirellulales</taxon>
        <taxon>Pirellulaceae</taxon>
        <taxon>Rubripirellula</taxon>
    </lineage>
</organism>
<protein>
    <submittedName>
        <fullName evidence="1">Uncharacterized protein</fullName>
    </submittedName>
</protein>
<name>A0A5C6EF52_9BACT</name>
<accession>A0A5C6EF52</accession>
<evidence type="ECO:0000313" key="1">
    <source>
        <dbReference type="EMBL" id="TWU46216.1"/>
    </source>
</evidence>
<sequence length="114" mass="12851">MIARHRALALLQECTGETLWPIDHCRLRGVPEPWIAELTDTFESGFDNDRDTIYANDISFAQRQPTNQFHGIRDVDLAMRLGRELGVDVQRLQSTALGRATLVAAIKQTLMDGE</sequence>
<dbReference type="RefSeq" id="WP_146461940.1">
    <property type="nucleotide sequence ID" value="NZ_SJPW01000008.1"/>
</dbReference>
<dbReference type="EMBL" id="SJPW01000008">
    <property type="protein sequence ID" value="TWU46216.1"/>
    <property type="molecule type" value="Genomic_DNA"/>
</dbReference>
<dbReference type="OrthoDB" id="292234at2"/>
<comment type="caution">
    <text evidence="1">The sequence shown here is derived from an EMBL/GenBank/DDBJ whole genome shotgun (WGS) entry which is preliminary data.</text>
</comment>